<keyword evidence="2" id="KW-0328">Glycosyltransferase</keyword>
<dbReference type="RefSeq" id="WP_111644135.1">
    <property type="nucleotide sequence ID" value="NZ_QLMH01000002.1"/>
</dbReference>
<dbReference type="Pfam" id="PF06925">
    <property type="entry name" value="MGDG_synth"/>
    <property type="match status" value="1"/>
</dbReference>
<proteinExistence type="inferred from homology"/>
<comment type="similarity">
    <text evidence="1">Belongs to the glycosyltransferase 28 family.</text>
</comment>
<dbReference type="InterPro" id="IPR009695">
    <property type="entry name" value="Diacylglyc_glucosyltr_N"/>
</dbReference>
<organism evidence="5 6">
    <name type="scientific">Paranoxybacillus vitaminiphilus</name>
    <dbReference type="NCBI Taxonomy" id="581036"/>
    <lineage>
        <taxon>Bacteria</taxon>
        <taxon>Bacillati</taxon>
        <taxon>Bacillota</taxon>
        <taxon>Bacilli</taxon>
        <taxon>Bacillales</taxon>
        <taxon>Anoxybacillaceae</taxon>
        <taxon>Paranoxybacillus</taxon>
    </lineage>
</organism>
<dbReference type="EMBL" id="QLMH01000002">
    <property type="protein sequence ID" value="RAK22286.1"/>
    <property type="molecule type" value="Genomic_DNA"/>
</dbReference>
<name>A0A327YPS7_9BACL</name>
<dbReference type="GO" id="GO:0009247">
    <property type="term" value="P:glycolipid biosynthetic process"/>
    <property type="evidence" value="ECO:0007669"/>
    <property type="project" value="InterPro"/>
</dbReference>
<dbReference type="InterPro" id="IPR050519">
    <property type="entry name" value="Glycosyltransf_28_UgtP"/>
</dbReference>
<evidence type="ECO:0000256" key="1">
    <source>
        <dbReference type="ARBA" id="ARBA00006962"/>
    </source>
</evidence>
<evidence type="ECO:0000256" key="2">
    <source>
        <dbReference type="ARBA" id="ARBA00022676"/>
    </source>
</evidence>
<dbReference type="AlphaFoldDB" id="A0A327YPS7"/>
<comment type="caution">
    <text evidence="5">The sequence shown here is derived from an EMBL/GenBank/DDBJ whole genome shotgun (WGS) entry which is preliminary data.</text>
</comment>
<dbReference type="PANTHER" id="PTHR43025:SF3">
    <property type="entry name" value="MONOGALACTOSYLDIACYLGLYCEROL SYNTHASE 1, CHLOROPLASTIC"/>
    <property type="match status" value="1"/>
</dbReference>
<dbReference type="PANTHER" id="PTHR43025">
    <property type="entry name" value="MONOGALACTOSYLDIACYLGLYCEROL SYNTHASE"/>
    <property type="match status" value="1"/>
</dbReference>
<gene>
    <name evidence="5" type="ORF">B0I26_102278</name>
</gene>
<dbReference type="Proteomes" id="UP000248555">
    <property type="component" value="Unassembled WGS sequence"/>
</dbReference>
<dbReference type="GO" id="GO:0016758">
    <property type="term" value="F:hexosyltransferase activity"/>
    <property type="evidence" value="ECO:0007669"/>
    <property type="project" value="InterPro"/>
</dbReference>
<dbReference type="GO" id="GO:0016020">
    <property type="term" value="C:membrane"/>
    <property type="evidence" value="ECO:0007669"/>
    <property type="project" value="GOC"/>
</dbReference>
<protein>
    <submittedName>
        <fullName evidence="5">UDP-N-acetylglucosamine:LPS N-acetylglucosamine transferase</fullName>
    </submittedName>
</protein>
<evidence type="ECO:0000313" key="5">
    <source>
        <dbReference type="EMBL" id="RAK22286.1"/>
    </source>
</evidence>
<dbReference type="Gene3D" id="3.40.50.2000">
    <property type="entry name" value="Glycogen Phosphorylase B"/>
    <property type="match status" value="1"/>
</dbReference>
<sequence>MKRVLFLPLLQFPSGHHQTADALKEGLLLLDPHIQCEKIELLSSTFGKVESFISKFYLQWIDRFPKTYSLLYRQSLFRELNKTKKFPQYEVLFLNHLKKVISETNPNVIICTHALPSYLLSRLKAAGELKIPVINVYTDYFIHHLWGIEEIDYHFVGHPYMKEFLREKGVHESRIFVTGIPIHPKITKNTNKHRYRKQSYCGLISGGSLGVGVLAKLLEKIPADDRIDYYVLCGKNRRIYEQLMNMNHPKITPFPYISSREEMNDLYNQVDFIMTKPGGVTVSECLFKKIPIFVYHALPGQEEINLQQLKDLGIVFDFQKWYQMGNISERLIDILHSEHLSNYLTKLDEYHKRLSPIEPARFIYNLVK</sequence>
<evidence type="ECO:0000313" key="6">
    <source>
        <dbReference type="Proteomes" id="UP000248555"/>
    </source>
</evidence>
<evidence type="ECO:0000259" key="4">
    <source>
        <dbReference type="Pfam" id="PF06925"/>
    </source>
</evidence>
<dbReference type="SUPFAM" id="SSF53756">
    <property type="entry name" value="UDP-Glycosyltransferase/glycogen phosphorylase"/>
    <property type="match status" value="1"/>
</dbReference>
<accession>A0A327YPS7</accession>
<dbReference type="OrthoDB" id="9815663at2"/>
<evidence type="ECO:0000256" key="3">
    <source>
        <dbReference type="ARBA" id="ARBA00022679"/>
    </source>
</evidence>
<keyword evidence="6" id="KW-1185">Reference proteome</keyword>
<keyword evidence="3 5" id="KW-0808">Transferase</keyword>
<feature type="domain" description="Diacylglycerol glucosyltransferase N-terminal" evidence="4">
    <location>
        <begin position="16"/>
        <end position="182"/>
    </location>
</feature>
<reference evidence="5 6" key="1">
    <citation type="submission" date="2018-06" db="EMBL/GenBank/DDBJ databases">
        <title>Genomic Encyclopedia of Type Strains, Phase III (KMG-III): the genomes of soil and plant-associated and newly described type strains.</title>
        <authorList>
            <person name="Whitman W."/>
        </authorList>
    </citation>
    <scope>NUCLEOTIDE SEQUENCE [LARGE SCALE GENOMIC DNA]</scope>
    <source>
        <strain evidence="5 6">CGMCC 1.8979</strain>
    </source>
</reference>